<feature type="binding site" evidence="4">
    <location>
        <position position="827"/>
    </location>
    <ligand>
        <name>Zn(2+)</name>
        <dbReference type="ChEBI" id="CHEBI:29105"/>
    </ligand>
</feature>
<evidence type="ECO:0000313" key="7">
    <source>
        <dbReference type="EMBL" id="OOO06390.1"/>
    </source>
</evidence>
<feature type="transmembrane region" description="Helical" evidence="6">
    <location>
        <begin position="1130"/>
        <end position="1151"/>
    </location>
</feature>
<dbReference type="OrthoDB" id="2017974at2759"/>
<comment type="similarity">
    <text evidence="1">Belongs to the beta-class carbonic anhydrase family.</text>
</comment>
<dbReference type="VEuPathDB" id="FungiDB:AO090701000741"/>
<evidence type="ECO:0000256" key="2">
    <source>
        <dbReference type="ARBA" id="ARBA00022723"/>
    </source>
</evidence>
<gene>
    <name evidence="7" type="ORF">OAory_01020510</name>
</gene>
<dbReference type="SMART" id="SM00947">
    <property type="entry name" value="Pro_CA"/>
    <property type="match status" value="1"/>
</dbReference>
<dbReference type="AlphaFoldDB" id="A0A1S9DBD9"/>
<dbReference type="GO" id="GO:0004089">
    <property type="term" value="F:carbonate dehydratase activity"/>
    <property type="evidence" value="ECO:0007669"/>
    <property type="project" value="InterPro"/>
</dbReference>
<keyword evidence="6" id="KW-1133">Transmembrane helix</keyword>
<evidence type="ECO:0000256" key="3">
    <source>
        <dbReference type="ARBA" id="ARBA00022833"/>
    </source>
</evidence>
<feature type="compositionally biased region" description="Basic residues" evidence="5">
    <location>
        <begin position="97"/>
        <end position="107"/>
    </location>
</feature>
<feature type="region of interest" description="Disordered" evidence="5">
    <location>
        <begin position="183"/>
        <end position="202"/>
    </location>
</feature>
<feature type="binding site" evidence="4">
    <location>
        <position position="825"/>
    </location>
    <ligand>
        <name>Zn(2+)</name>
        <dbReference type="ChEBI" id="CHEBI:29105"/>
    </ligand>
</feature>
<feature type="compositionally biased region" description="Basic and acidic residues" evidence="5">
    <location>
        <begin position="1191"/>
        <end position="1200"/>
    </location>
</feature>
<dbReference type="Gene3D" id="1.25.40.10">
    <property type="entry name" value="Tetratricopeptide repeat domain"/>
    <property type="match status" value="1"/>
</dbReference>
<evidence type="ECO:0000256" key="1">
    <source>
        <dbReference type="ARBA" id="ARBA00006217"/>
    </source>
</evidence>
<comment type="caution">
    <text evidence="7">The sequence shown here is derived from an EMBL/GenBank/DDBJ whole genome shotgun (WGS) entry which is preliminary data.</text>
</comment>
<sequence>MSDDNDDREAFPLRIRDSVRDQHFGSPEVGIEADFSKKPVVPIVSDAGSPAGSSSTNQARHSTSSSLLKRLESTGDVPTGYIADGLSDPDSEWVSPNKRRCQSRQSRRGPSSVSPDHPIRRPITENPMAKARINGTDAHSRSASIKSPGDLSGEFSQTHHQSDSNQILNESPQIPNANLTQGAMASEPVSNESRESLSHEQKMVGGHSAVAGGIESTGIILQPETHPITEDQLANEVRGIYAGLVMVEKKCIDIVKQQFVQESELSHQQWQALIALHRTLLQEHHDFFMASQHPSANLALRKSSEKYNVPARMWRYGIQTFLELLHRRLPDSLEHMLTFIYLAYSMLTLLLETVPAFEETWIECLGDLSRYGVVIEERGLLDHEIWVGIARYWYNKAVDKNPDVGRIQHHLGVLARPDIVQQLFYYTKSLVSVRPFPRTRVSILRFFSPLLQGPRVIGYPHVTTAFVSAHGFLFAQATAVHFIKSADEFLSSLEKYIPRVGVTFRMQGVYLTSSNFAAMLEYSNSDSLLCAEYHQVATENPKPFESLSAAEDPVTSARQAVTSLLTLGAQKDPSQLAYGSCLAFETFSVMLEHVNNMNLFPALHTSLAFLWCLSYTASGMKCVEAVVPWNRIVIFLNMIIQPSFLQRLVQGWLTSLDEFDFNLIEGTEFPISNETSWLPEDFLIRGQLWSQGYYPSSFFENCPSDEDGRNVERESLSISRMYRCLWLGVRLAKFNRWITYDPDSRQFSVTPFALELETALKSETISELEKMDETKSANNSIRQDLSYIAMSVAKELGVANAEYAASFNKGDLQLPPKRKVAIVACMDARLDPARALGLEEGDAHVIRNAGGRVADALRSIIISQQLLATREIVIVHHTDCGMLTFTDEVIRGKIRSDLGQDADHIAFLPLGDLKQSVLDDTKVLRASPLILDVPITGFLPTAALRVLTDALIQSKCSLLTHKQGVEIIQPAQGDRLNAMDGLIVRWKYNSSHDPLEADFQIGQEGYNIVPHAIVKVNARSIAFAPEHVTRLLGPSAFVRIWNADWIPTSSVKELAKVDGFTLTTWTTLVSMTSSIPSTTTIRPGTITSTSVSNSSLSTTEQPKTTMTMTAIPDPMLEESSQGLSTSAKTGIGAGVSVGAIMIIAVAACFFVRNRRKQADRGDVRAELPATPAPKKVAVVSEPAELQSTSTTKHESYELPV</sequence>
<accession>A0A1S9DBD9</accession>
<feature type="compositionally biased region" description="Basic and acidic residues" evidence="5">
    <location>
        <begin position="192"/>
        <end position="202"/>
    </location>
</feature>
<dbReference type="eggNOG" id="ENOG502QRU3">
    <property type="taxonomic scope" value="Eukaryota"/>
</dbReference>
<dbReference type="FunFam" id="1.25.40.10:FF:000202">
    <property type="entry name" value="Unplaced genomic scaffold supercont1.7, whole genome shotgun sequence"/>
    <property type="match status" value="1"/>
</dbReference>
<feature type="region of interest" description="Disordered" evidence="5">
    <location>
        <begin position="1080"/>
        <end position="1103"/>
    </location>
</feature>
<feature type="region of interest" description="Disordered" evidence="5">
    <location>
        <begin position="1159"/>
        <end position="1200"/>
    </location>
</feature>
<dbReference type="EMBL" id="MKZY01000008">
    <property type="protein sequence ID" value="OOO06390.1"/>
    <property type="molecule type" value="Genomic_DNA"/>
</dbReference>
<keyword evidence="6" id="KW-0812">Transmembrane</keyword>
<dbReference type="CDD" id="cd03379">
    <property type="entry name" value="beta_CA_cladeD"/>
    <property type="match status" value="1"/>
</dbReference>
<dbReference type="SUPFAM" id="SSF48452">
    <property type="entry name" value="TPR-like"/>
    <property type="match status" value="1"/>
</dbReference>
<evidence type="ECO:0000256" key="6">
    <source>
        <dbReference type="SAM" id="Phobius"/>
    </source>
</evidence>
<dbReference type="Gene3D" id="3.40.1050.10">
    <property type="entry name" value="Carbonic anhydrase"/>
    <property type="match status" value="1"/>
</dbReference>
<feature type="binding site" evidence="4">
    <location>
        <position position="877"/>
    </location>
    <ligand>
        <name>Zn(2+)</name>
        <dbReference type="ChEBI" id="CHEBI:29105"/>
    </ligand>
</feature>
<feature type="region of interest" description="Disordered" evidence="5">
    <location>
        <begin position="79"/>
        <end position="178"/>
    </location>
</feature>
<organism evidence="7 8">
    <name type="scientific">Aspergillus oryzae</name>
    <name type="common">Yellow koji mold</name>
    <dbReference type="NCBI Taxonomy" id="5062"/>
    <lineage>
        <taxon>Eukaryota</taxon>
        <taxon>Fungi</taxon>
        <taxon>Dikarya</taxon>
        <taxon>Ascomycota</taxon>
        <taxon>Pezizomycotina</taxon>
        <taxon>Eurotiomycetes</taxon>
        <taxon>Eurotiomycetidae</taxon>
        <taxon>Eurotiales</taxon>
        <taxon>Aspergillaceae</taxon>
        <taxon>Aspergillus</taxon>
        <taxon>Aspergillus subgen. Circumdati</taxon>
    </lineage>
</organism>
<dbReference type="InterPro" id="IPR001765">
    <property type="entry name" value="Carbonic_anhydrase"/>
</dbReference>
<keyword evidence="6" id="KW-0472">Membrane</keyword>
<dbReference type="GO" id="GO:0008270">
    <property type="term" value="F:zinc ion binding"/>
    <property type="evidence" value="ECO:0007669"/>
    <property type="project" value="InterPro"/>
</dbReference>
<evidence type="ECO:0000256" key="5">
    <source>
        <dbReference type="SAM" id="MobiDB-lite"/>
    </source>
</evidence>
<keyword evidence="2 4" id="KW-0479">Metal-binding</keyword>
<reference evidence="7 8" key="1">
    <citation type="submission" date="2016-10" db="EMBL/GenBank/DDBJ databases">
        <title>Genome sequencing of Aspergillus oryzae BCC7051.</title>
        <authorList>
            <person name="Thammarongtham C."/>
            <person name="Vorapreeda T."/>
            <person name="Nookaew I."/>
            <person name="Srisuk T."/>
            <person name="Land M."/>
            <person name="Jeennor S."/>
            <person name="Laoteng K."/>
        </authorList>
    </citation>
    <scope>NUCLEOTIDE SEQUENCE [LARGE SCALE GENOMIC DNA]</scope>
    <source>
        <strain evidence="7 8">BCC7051</strain>
    </source>
</reference>
<dbReference type="InterPro" id="IPR011990">
    <property type="entry name" value="TPR-like_helical_dom_sf"/>
</dbReference>
<dbReference type="PANTHER" id="PTHR43175">
    <property type="entry name" value="CARBONIC ANHYDRASE"/>
    <property type="match status" value="1"/>
</dbReference>
<dbReference type="Pfam" id="PF00484">
    <property type="entry name" value="Pro_CA"/>
    <property type="match status" value="1"/>
</dbReference>
<comment type="cofactor">
    <cofactor evidence="4">
        <name>Zn(2+)</name>
        <dbReference type="ChEBI" id="CHEBI:29105"/>
    </cofactor>
    <text evidence="4">Binds 1 zinc ion per subunit.</text>
</comment>
<feature type="compositionally biased region" description="Basic and acidic residues" evidence="5">
    <location>
        <begin position="8"/>
        <end position="23"/>
    </location>
</feature>
<keyword evidence="3 4" id="KW-0862">Zinc</keyword>
<feature type="compositionally biased region" description="Polar residues" evidence="5">
    <location>
        <begin position="154"/>
        <end position="178"/>
    </location>
</feature>
<feature type="binding site" evidence="4">
    <location>
        <position position="880"/>
    </location>
    <ligand>
        <name>Zn(2+)</name>
        <dbReference type="ChEBI" id="CHEBI:29105"/>
    </ligand>
</feature>
<proteinExistence type="inferred from homology"/>
<feature type="region of interest" description="Disordered" evidence="5">
    <location>
        <begin position="1"/>
        <end position="67"/>
    </location>
</feature>
<dbReference type="InterPro" id="IPR036874">
    <property type="entry name" value="Carbonic_anhydrase_sf"/>
</dbReference>
<evidence type="ECO:0000256" key="4">
    <source>
        <dbReference type="PIRSR" id="PIRSR601765-1"/>
    </source>
</evidence>
<dbReference type="SUPFAM" id="SSF53056">
    <property type="entry name" value="beta-carbonic anhydrase, cab"/>
    <property type="match status" value="1"/>
</dbReference>
<protein>
    <submittedName>
        <fullName evidence="7">Carbonic anhydrase</fullName>
    </submittedName>
</protein>
<dbReference type="PANTHER" id="PTHR43175:SF3">
    <property type="entry name" value="CARBON DISULFIDE HYDROLASE"/>
    <property type="match status" value="1"/>
</dbReference>
<dbReference type="Proteomes" id="UP000190312">
    <property type="component" value="Unassembled WGS sequence"/>
</dbReference>
<name>A0A1S9DBD9_ASPOZ</name>
<evidence type="ECO:0000313" key="8">
    <source>
        <dbReference type="Proteomes" id="UP000190312"/>
    </source>
</evidence>
<feature type="compositionally biased region" description="Polar residues" evidence="5">
    <location>
        <begin position="51"/>
        <end position="67"/>
    </location>
</feature>